<dbReference type="STRING" id="927083.DB32_007197"/>
<evidence type="ECO:0000313" key="2">
    <source>
        <dbReference type="EMBL" id="AKF10048.1"/>
    </source>
</evidence>
<protein>
    <submittedName>
        <fullName evidence="2">Uncharacterized protein</fullName>
    </submittedName>
</protein>
<accession>A0A0F6W8F1</accession>
<evidence type="ECO:0000313" key="3">
    <source>
        <dbReference type="Proteomes" id="UP000034883"/>
    </source>
</evidence>
<keyword evidence="1" id="KW-0812">Transmembrane</keyword>
<organism evidence="2 3">
    <name type="scientific">Sandaracinus amylolyticus</name>
    <dbReference type="NCBI Taxonomy" id="927083"/>
    <lineage>
        <taxon>Bacteria</taxon>
        <taxon>Pseudomonadati</taxon>
        <taxon>Myxococcota</taxon>
        <taxon>Polyangia</taxon>
        <taxon>Polyangiales</taxon>
        <taxon>Sandaracinaceae</taxon>
        <taxon>Sandaracinus</taxon>
    </lineage>
</organism>
<keyword evidence="3" id="KW-1185">Reference proteome</keyword>
<evidence type="ECO:0000256" key="1">
    <source>
        <dbReference type="SAM" id="Phobius"/>
    </source>
</evidence>
<feature type="transmembrane region" description="Helical" evidence="1">
    <location>
        <begin position="81"/>
        <end position="100"/>
    </location>
</feature>
<name>A0A0F6W8F1_9BACT</name>
<gene>
    <name evidence="2" type="ORF">DB32_007197</name>
</gene>
<keyword evidence="1" id="KW-0472">Membrane</keyword>
<dbReference type="KEGG" id="samy:DB32_007197"/>
<dbReference type="Proteomes" id="UP000034883">
    <property type="component" value="Chromosome"/>
</dbReference>
<sequence>MTLSEVVVMDDAESGAMAPAFPHTADWIGAVGAIFPFFFSYRPGGVPDWVAIAGGFVALVAGAFTVSLLKRTPPALRTPRIVATIALLTIGSLQLVLRGFGLI</sequence>
<dbReference type="AlphaFoldDB" id="A0A0F6W8F1"/>
<feature type="transmembrane region" description="Helical" evidence="1">
    <location>
        <begin position="49"/>
        <end position="69"/>
    </location>
</feature>
<dbReference type="EMBL" id="CP011125">
    <property type="protein sequence ID" value="AKF10048.1"/>
    <property type="molecule type" value="Genomic_DNA"/>
</dbReference>
<reference evidence="2 3" key="1">
    <citation type="submission" date="2015-03" db="EMBL/GenBank/DDBJ databases">
        <title>Genome assembly of Sandaracinus amylolyticus DSM 53668.</title>
        <authorList>
            <person name="Sharma G."/>
            <person name="Subramanian S."/>
        </authorList>
    </citation>
    <scope>NUCLEOTIDE SEQUENCE [LARGE SCALE GENOMIC DNA]</scope>
    <source>
        <strain evidence="2 3">DSM 53668</strain>
    </source>
</reference>
<keyword evidence="1" id="KW-1133">Transmembrane helix</keyword>
<proteinExistence type="predicted"/>